<dbReference type="Gene3D" id="1.20.1250.20">
    <property type="entry name" value="MFS general substrate transporter like domains"/>
    <property type="match status" value="2"/>
</dbReference>
<evidence type="ECO:0000256" key="1">
    <source>
        <dbReference type="ARBA" id="ARBA00004651"/>
    </source>
</evidence>
<accession>A0ABU3PX51</accession>
<name>A0ABU3PX51_9ACTN</name>
<keyword evidence="4 6" id="KW-0472">Membrane</keyword>
<dbReference type="InterPro" id="IPR050327">
    <property type="entry name" value="Proton-linked_MCT"/>
</dbReference>
<dbReference type="RefSeq" id="WP_315733225.1">
    <property type="nucleotide sequence ID" value="NZ_JAVYII010000005.1"/>
</dbReference>
<dbReference type="PROSITE" id="PS50850">
    <property type="entry name" value="MFS"/>
    <property type="match status" value="1"/>
</dbReference>
<dbReference type="InterPro" id="IPR011701">
    <property type="entry name" value="MFS"/>
</dbReference>
<feature type="transmembrane region" description="Helical" evidence="6">
    <location>
        <begin position="146"/>
        <end position="167"/>
    </location>
</feature>
<protein>
    <submittedName>
        <fullName evidence="8">OFA family MFS transporter</fullName>
    </submittedName>
</protein>
<dbReference type="PANTHER" id="PTHR11360:SF317">
    <property type="entry name" value="MAJOR FACILITATOR SUPERFAMILY (MFS) PROFILE DOMAIN-CONTAINING PROTEIN-RELATED"/>
    <property type="match status" value="1"/>
</dbReference>
<evidence type="ECO:0000313" key="8">
    <source>
        <dbReference type="EMBL" id="MDT9593729.1"/>
    </source>
</evidence>
<dbReference type="InterPro" id="IPR020846">
    <property type="entry name" value="MFS_dom"/>
</dbReference>
<dbReference type="CDD" id="cd17353">
    <property type="entry name" value="MFS_OFA_like"/>
    <property type="match status" value="1"/>
</dbReference>
<proteinExistence type="predicted"/>
<dbReference type="Pfam" id="PF07690">
    <property type="entry name" value="MFS_1"/>
    <property type="match status" value="1"/>
</dbReference>
<feature type="region of interest" description="Disordered" evidence="5">
    <location>
        <begin position="445"/>
        <end position="476"/>
    </location>
</feature>
<feature type="transmembrane region" description="Helical" evidence="6">
    <location>
        <begin position="187"/>
        <end position="206"/>
    </location>
</feature>
<keyword evidence="3 6" id="KW-1133">Transmembrane helix</keyword>
<gene>
    <name evidence="8" type="ORF">RDV89_11665</name>
</gene>
<feature type="transmembrane region" description="Helical" evidence="6">
    <location>
        <begin position="378"/>
        <end position="397"/>
    </location>
</feature>
<dbReference type="Proteomes" id="UP001268542">
    <property type="component" value="Unassembled WGS sequence"/>
</dbReference>
<dbReference type="SUPFAM" id="SSF103473">
    <property type="entry name" value="MFS general substrate transporter"/>
    <property type="match status" value="1"/>
</dbReference>
<dbReference type="PANTHER" id="PTHR11360">
    <property type="entry name" value="MONOCARBOXYLATE TRANSPORTER"/>
    <property type="match status" value="1"/>
</dbReference>
<evidence type="ECO:0000256" key="5">
    <source>
        <dbReference type="SAM" id="MobiDB-lite"/>
    </source>
</evidence>
<feature type="transmembrane region" description="Helical" evidence="6">
    <location>
        <begin position="417"/>
        <end position="436"/>
    </location>
</feature>
<keyword evidence="9" id="KW-1185">Reference proteome</keyword>
<feature type="transmembrane region" description="Helical" evidence="6">
    <location>
        <begin position="20"/>
        <end position="42"/>
    </location>
</feature>
<keyword evidence="2 6" id="KW-0812">Transmembrane</keyword>
<feature type="domain" description="Major facilitator superfamily (MFS) profile" evidence="7">
    <location>
        <begin position="1"/>
        <end position="441"/>
    </location>
</feature>
<evidence type="ECO:0000256" key="2">
    <source>
        <dbReference type="ARBA" id="ARBA00022692"/>
    </source>
</evidence>
<evidence type="ECO:0000256" key="4">
    <source>
        <dbReference type="ARBA" id="ARBA00023136"/>
    </source>
</evidence>
<evidence type="ECO:0000313" key="9">
    <source>
        <dbReference type="Proteomes" id="UP001268542"/>
    </source>
</evidence>
<evidence type="ECO:0000256" key="6">
    <source>
        <dbReference type="SAM" id="Phobius"/>
    </source>
</evidence>
<comment type="subcellular location">
    <subcellularLocation>
        <location evidence="1">Cell membrane</location>
        <topology evidence="1">Multi-pass membrane protein</topology>
    </subcellularLocation>
</comment>
<evidence type="ECO:0000259" key="7">
    <source>
        <dbReference type="PROSITE" id="PS50850"/>
    </source>
</evidence>
<feature type="compositionally biased region" description="Low complexity" evidence="5">
    <location>
        <begin position="448"/>
        <end position="476"/>
    </location>
</feature>
<feature type="transmembrane region" description="Helical" evidence="6">
    <location>
        <begin position="87"/>
        <end position="106"/>
    </location>
</feature>
<evidence type="ECO:0000256" key="3">
    <source>
        <dbReference type="ARBA" id="ARBA00022989"/>
    </source>
</evidence>
<comment type="caution">
    <text evidence="8">The sequence shown here is derived from an EMBL/GenBank/DDBJ whole genome shotgun (WGS) entry which is preliminary data.</text>
</comment>
<reference evidence="8 9" key="1">
    <citation type="submission" date="2023-08" db="EMBL/GenBank/DDBJ databases">
        <title>Nocardioides seae sp. nov., a bacterium isolated from a soil.</title>
        <authorList>
            <person name="Wang X."/>
        </authorList>
    </citation>
    <scope>NUCLEOTIDE SEQUENCE [LARGE SCALE GENOMIC DNA]</scope>
    <source>
        <strain evidence="8 9">YZH12</strain>
    </source>
</reference>
<feature type="transmembrane region" description="Helical" evidence="6">
    <location>
        <begin position="318"/>
        <end position="336"/>
    </location>
</feature>
<feature type="transmembrane region" description="Helical" evidence="6">
    <location>
        <begin position="112"/>
        <end position="134"/>
    </location>
</feature>
<sequence length="476" mass="49435">MALTFLDREHTVAPPGYSRWLIPPAALAIHLCIGQAYATSVYKDALVEHFDTSLTAIGVIFSIAIVMLGVSAALFGTWVDRVGPRRTMFTAACCWAAGFLVAAAGIQLGQLWIVYLGYGVIGGIGLGLGYISPVSTLIKWFPDRPGLATGMAIMGFGGGAMVAAPLSRELLALYGGDSPGGDAVAKLFVTLGIAYFAVMMLGVFTVRVPAPGWVPDGFDPASVRAKPMVTTAQVSASNAIRTPQFWLLWVVLLCNVTAGIGILEQAADMIQDFFRDGSGVSTVTVVVAAGFVGLLSVGNMGGRFVWSSFSDVIGRKPTYIVYLGGGIALYGLLATVGSSSTVLFVAFCFVIISFYGGGFATVPAYLRDLFGTYQVGAIHGRLLTAWSTAGVLGPLIVNGVLDAQGNPGELGAADYQPALLIMVGVLAVGFVANLLIKPVSERWHEPASGRTTGAAGTAASPSSTDPSTDPSTEAAR</sequence>
<dbReference type="InterPro" id="IPR036259">
    <property type="entry name" value="MFS_trans_sf"/>
</dbReference>
<feature type="transmembrane region" description="Helical" evidence="6">
    <location>
        <begin position="54"/>
        <end position="75"/>
    </location>
</feature>
<organism evidence="8 9">
    <name type="scientific">Nocardioides imazamoxiresistens</name>
    <dbReference type="NCBI Taxonomy" id="3231893"/>
    <lineage>
        <taxon>Bacteria</taxon>
        <taxon>Bacillati</taxon>
        <taxon>Actinomycetota</taxon>
        <taxon>Actinomycetes</taxon>
        <taxon>Propionibacteriales</taxon>
        <taxon>Nocardioidaceae</taxon>
        <taxon>Nocardioides</taxon>
    </lineage>
</organism>
<feature type="transmembrane region" description="Helical" evidence="6">
    <location>
        <begin position="245"/>
        <end position="263"/>
    </location>
</feature>
<feature type="transmembrane region" description="Helical" evidence="6">
    <location>
        <begin position="342"/>
        <end position="366"/>
    </location>
</feature>
<feature type="transmembrane region" description="Helical" evidence="6">
    <location>
        <begin position="283"/>
        <end position="306"/>
    </location>
</feature>
<dbReference type="EMBL" id="JAVYII010000005">
    <property type="protein sequence ID" value="MDT9593729.1"/>
    <property type="molecule type" value="Genomic_DNA"/>
</dbReference>